<keyword evidence="3 8" id="KW-0378">Hydrolase</keyword>
<evidence type="ECO:0000256" key="3">
    <source>
        <dbReference type="ARBA" id="ARBA00022801"/>
    </source>
</evidence>
<dbReference type="GO" id="GO:0008745">
    <property type="term" value="F:N-acetylmuramoyl-L-alanine amidase activity"/>
    <property type="evidence" value="ECO:0007669"/>
    <property type="project" value="UniProtKB-EC"/>
</dbReference>
<dbReference type="PANTHER" id="PTHR30404">
    <property type="entry name" value="N-ACETYLMURAMOYL-L-ALANINE AMIDASE"/>
    <property type="match status" value="1"/>
</dbReference>
<dbReference type="Proteomes" id="UP000215539">
    <property type="component" value="Chromosome 1"/>
</dbReference>
<feature type="signal peptide" evidence="5">
    <location>
        <begin position="1"/>
        <end position="23"/>
    </location>
</feature>
<dbReference type="Pfam" id="PF01520">
    <property type="entry name" value="Amidase_3"/>
    <property type="match status" value="1"/>
</dbReference>
<dbReference type="EMBL" id="CP014227">
    <property type="protein sequence ID" value="AMD85650.1"/>
    <property type="molecule type" value="Genomic_DNA"/>
</dbReference>
<evidence type="ECO:0000256" key="1">
    <source>
        <dbReference type="ARBA" id="ARBA00001561"/>
    </source>
</evidence>
<dbReference type="InterPro" id="IPR002508">
    <property type="entry name" value="MurNAc-LAA_cat"/>
</dbReference>
<dbReference type="FunFam" id="3.40.630.40:FF:000005">
    <property type="entry name" value="N-acetylmuramoyl-L-alanine amidase (AmiA)"/>
    <property type="match status" value="1"/>
</dbReference>
<reference evidence="8 10" key="2">
    <citation type="submission" date="2017-06" db="EMBL/GenBank/DDBJ databases">
        <authorList>
            <consortium name="Pathogen Informatics"/>
        </authorList>
    </citation>
    <scope>NUCLEOTIDE SEQUENCE [LARGE SCALE GENOMIC DNA]</scope>
    <source>
        <strain evidence="8 10">NCTC12947</strain>
    </source>
</reference>
<dbReference type="CDD" id="cd02696">
    <property type="entry name" value="MurNAc-LAA"/>
    <property type="match status" value="1"/>
</dbReference>
<dbReference type="SUPFAM" id="SSF53187">
    <property type="entry name" value="Zn-dependent exopeptidases"/>
    <property type="match status" value="1"/>
</dbReference>
<accession>A0AAX2H1F4</accession>
<evidence type="ECO:0000313" key="8">
    <source>
        <dbReference type="EMBL" id="SNV16573.1"/>
    </source>
</evidence>
<dbReference type="EMBL" id="LT906449">
    <property type="protein sequence ID" value="SNV16573.1"/>
    <property type="molecule type" value="Genomic_DNA"/>
</dbReference>
<evidence type="ECO:0000256" key="5">
    <source>
        <dbReference type="SAM" id="SignalP"/>
    </source>
</evidence>
<dbReference type="GO" id="GO:0009253">
    <property type="term" value="P:peptidoglycan catabolic process"/>
    <property type="evidence" value="ECO:0007669"/>
    <property type="project" value="InterPro"/>
</dbReference>
<reference evidence="7 9" key="1">
    <citation type="submission" date="2016-02" db="EMBL/GenBank/DDBJ databases">
        <authorList>
            <person name="Holder M.E."/>
            <person name="Ajami N.J."/>
            <person name="Petrosino J.F."/>
        </authorList>
    </citation>
    <scope>NUCLEOTIDE SEQUENCE [LARGE SCALE GENOMIC DNA]</scope>
    <source>
        <strain evidence="7 9">CCUG 32990</strain>
    </source>
</reference>
<dbReference type="EC" id="3.5.1.28" evidence="2"/>
<dbReference type="Proteomes" id="UP000065822">
    <property type="component" value="Chromosome"/>
</dbReference>
<proteinExistence type="predicted"/>
<feature type="domain" description="MurNAc-LAA" evidence="6">
    <location>
        <begin position="89"/>
        <end position="246"/>
    </location>
</feature>
<feature type="region of interest" description="Disordered" evidence="4">
    <location>
        <begin position="259"/>
        <end position="287"/>
    </location>
</feature>
<evidence type="ECO:0000313" key="10">
    <source>
        <dbReference type="Proteomes" id="UP000215539"/>
    </source>
</evidence>
<organism evidence="8 10">
    <name type="scientific">Capnocytophaga haemolytica</name>
    <dbReference type="NCBI Taxonomy" id="45243"/>
    <lineage>
        <taxon>Bacteria</taxon>
        <taxon>Pseudomonadati</taxon>
        <taxon>Bacteroidota</taxon>
        <taxon>Flavobacteriia</taxon>
        <taxon>Flavobacteriales</taxon>
        <taxon>Flavobacteriaceae</taxon>
        <taxon>Capnocytophaga</taxon>
    </lineage>
</organism>
<protein>
    <recommendedName>
        <fullName evidence="2">N-acetylmuramoyl-L-alanine amidase</fullName>
        <ecNumber evidence="2">3.5.1.28</ecNumber>
    </recommendedName>
</protein>
<evidence type="ECO:0000256" key="2">
    <source>
        <dbReference type="ARBA" id="ARBA00011901"/>
    </source>
</evidence>
<evidence type="ECO:0000256" key="4">
    <source>
        <dbReference type="SAM" id="MobiDB-lite"/>
    </source>
</evidence>
<dbReference type="KEGG" id="chg:AXF12_09070"/>
<dbReference type="AlphaFoldDB" id="A0AAX2H1F4"/>
<dbReference type="SMART" id="SM00646">
    <property type="entry name" value="Ami_3"/>
    <property type="match status" value="1"/>
</dbReference>
<dbReference type="RefSeq" id="WP_066430454.1">
    <property type="nucleotide sequence ID" value="NZ_CP014227.1"/>
</dbReference>
<gene>
    <name evidence="8" type="primary">amiC</name>
    <name evidence="7" type="ORF">AXF12_09070</name>
    <name evidence="8" type="ORF">SAMEA44541418_02346</name>
</gene>
<sequence>MRLLYNILILLLCAPLSVGYAQKASVFKVVLDAGHGGKDPGKVAKGKVFEKDIALKIVLLVGKKLEEHPDIKVIYTRKTDVFIDLYERGAIANRNKADIFVSVHCNAHETQVDGAETYVLGLHANRQNFEVAKAENSVIYLEDDYKKKYAKYNINSPESIIGLSIMQEEFLEQSIQLAKLVQNNLTTVMKRSNRGVRQAGFIVLHQTYMPSILIETAFITNDTERAYLLSAKGQEEFAENIANAIIAYKKWLEAKSSYTPSDEDISSRDSTRSSGVRQGRASAGREATKDSNVIYKVQISSSPKRLELKGYNFSGLAPISVEKMGRVFVYYYGKATTHREALALLAKAKKKGYKDAYIAAYSEGKRITVEEAKRLEK</sequence>
<dbReference type="PANTHER" id="PTHR30404:SF0">
    <property type="entry name" value="N-ACETYLMURAMOYL-L-ALANINE AMIDASE AMIC"/>
    <property type="match status" value="1"/>
</dbReference>
<evidence type="ECO:0000259" key="6">
    <source>
        <dbReference type="SMART" id="SM00646"/>
    </source>
</evidence>
<dbReference type="GO" id="GO:0030288">
    <property type="term" value="C:outer membrane-bounded periplasmic space"/>
    <property type="evidence" value="ECO:0007669"/>
    <property type="project" value="TreeGrafter"/>
</dbReference>
<dbReference type="InterPro" id="IPR050695">
    <property type="entry name" value="N-acetylmuramoyl_amidase_3"/>
</dbReference>
<keyword evidence="9" id="KW-1185">Reference proteome</keyword>
<keyword evidence="5" id="KW-0732">Signal</keyword>
<feature type="chain" id="PRO_5043320681" description="N-acetylmuramoyl-L-alanine amidase" evidence="5">
    <location>
        <begin position="24"/>
        <end position="377"/>
    </location>
</feature>
<name>A0AAX2H1F4_9FLAO</name>
<evidence type="ECO:0000313" key="7">
    <source>
        <dbReference type="EMBL" id="AMD85650.1"/>
    </source>
</evidence>
<evidence type="ECO:0000313" key="9">
    <source>
        <dbReference type="Proteomes" id="UP000065822"/>
    </source>
</evidence>
<comment type="catalytic activity">
    <reaction evidence="1">
        <text>Hydrolyzes the link between N-acetylmuramoyl residues and L-amino acid residues in certain cell-wall glycopeptides.</text>
        <dbReference type="EC" id="3.5.1.28"/>
    </reaction>
</comment>
<dbReference type="Gene3D" id="3.40.630.40">
    <property type="entry name" value="Zn-dependent exopeptidases"/>
    <property type="match status" value="1"/>
</dbReference>